<feature type="region of interest" description="Disordered" evidence="1">
    <location>
        <begin position="245"/>
        <end position="265"/>
    </location>
</feature>
<name>A0AAD5C0E5_AMBAR</name>
<feature type="compositionally biased region" description="Polar residues" evidence="1">
    <location>
        <begin position="103"/>
        <end position="124"/>
    </location>
</feature>
<gene>
    <name evidence="2" type="ORF">M8C21_013527</name>
</gene>
<organism evidence="2 3">
    <name type="scientific">Ambrosia artemisiifolia</name>
    <name type="common">Common ragweed</name>
    <dbReference type="NCBI Taxonomy" id="4212"/>
    <lineage>
        <taxon>Eukaryota</taxon>
        <taxon>Viridiplantae</taxon>
        <taxon>Streptophyta</taxon>
        <taxon>Embryophyta</taxon>
        <taxon>Tracheophyta</taxon>
        <taxon>Spermatophyta</taxon>
        <taxon>Magnoliopsida</taxon>
        <taxon>eudicotyledons</taxon>
        <taxon>Gunneridae</taxon>
        <taxon>Pentapetalae</taxon>
        <taxon>asterids</taxon>
        <taxon>campanulids</taxon>
        <taxon>Asterales</taxon>
        <taxon>Asteraceae</taxon>
        <taxon>Asteroideae</taxon>
        <taxon>Heliantheae alliance</taxon>
        <taxon>Heliantheae</taxon>
        <taxon>Ambrosia</taxon>
    </lineage>
</organism>
<feature type="compositionally biased region" description="Basic and acidic residues" evidence="1">
    <location>
        <begin position="84"/>
        <end position="101"/>
    </location>
</feature>
<evidence type="ECO:0000313" key="3">
    <source>
        <dbReference type="Proteomes" id="UP001206925"/>
    </source>
</evidence>
<dbReference type="AlphaFoldDB" id="A0AAD5C0E5"/>
<evidence type="ECO:0008006" key="4">
    <source>
        <dbReference type="Google" id="ProtNLM"/>
    </source>
</evidence>
<dbReference type="InterPro" id="IPR044216">
    <property type="entry name" value="WDL7"/>
</dbReference>
<evidence type="ECO:0000256" key="1">
    <source>
        <dbReference type="SAM" id="MobiDB-lite"/>
    </source>
</evidence>
<dbReference type="EMBL" id="JAMZMK010010162">
    <property type="protein sequence ID" value="KAI7732767.1"/>
    <property type="molecule type" value="Genomic_DNA"/>
</dbReference>
<reference evidence="2" key="1">
    <citation type="submission" date="2022-06" db="EMBL/GenBank/DDBJ databases">
        <title>Uncovering the hologenomic basis of an extraordinary plant invasion.</title>
        <authorList>
            <person name="Bieker V.C."/>
            <person name="Martin M.D."/>
            <person name="Gilbert T."/>
            <person name="Hodgins K."/>
            <person name="Battlay P."/>
            <person name="Petersen B."/>
            <person name="Wilson J."/>
        </authorList>
    </citation>
    <scope>NUCLEOTIDE SEQUENCE</scope>
    <source>
        <strain evidence="2">AA19_3_7</strain>
        <tissue evidence="2">Leaf</tissue>
    </source>
</reference>
<protein>
    <recommendedName>
        <fullName evidence="4">Protein WVD2-like 7</fullName>
    </recommendedName>
</protein>
<sequence>MAGEIEEPLRFNYQADLLHSGSISFGRFESESLSWERRSSFSHNRYLEEVEKYSKPGSVTEKKAYFEAHFRRKALLKQSSSESQDGREFPTSENDDMHDIQESENGNESKNTYFDESPHSSGQYSYDKETEIQIRVNQNVETSCAENTNVSSVDHTITGPERIKLEETYENGTANIDLVKSEETMEVTLNDSVVMVDVASEMKQPKPKFKARANFGQVSRMTSKEASNVSAKTKISEIKTLPMKEKVKKSPRPASSMAHSGRKPSKSEVRLISSLDYIFTCPFRLSQKLTLTYDDNTYDTDIPLMLMNKFLLLVSKYKFSEGEITSIK</sequence>
<keyword evidence="3" id="KW-1185">Reference proteome</keyword>
<dbReference type="PANTHER" id="PTHR47067:SF6">
    <property type="entry name" value="PROTEIN WVD2-LIKE 7"/>
    <property type="match status" value="1"/>
</dbReference>
<feature type="region of interest" description="Disordered" evidence="1">
    <location>
        <begin position="76"/>
        <end position="126"/>
    </location>
</feature>
<evidence type="ECO:0000313" key="2">
    <source>
        <dbReference type="EMBL" id="KAI7732767.1"/>
    </source>
</evidence>
<accession>A0AAD5C0E5</accession>
<comment type="caution">
    <text evidence="2">The sequence shown here is derived from an EMBL/GenBank/DDBJ whole genome shotgun (WGS) entry which is preliminary data.</text>
</comment>
<proteinExistence type="predicted"/>
<dbReference type="Proteomes" id="UP001206925">
    <property type="component" value="Unassembled WGS sequence"/>
</dbReference>
<dbReference type="PANTHER" id="PTHR47067">
    <property type="entry name" value="TPX2 (TARGETING PROTEIN FOR XKLP2) PROTEIN FAMILY-RELATED"/>
    <property type="match status" value="1"/>
</dbReference>